<dbReference type="Proteomes" id="UP001497516">
    <property type="component" value="Chromosome 5"/>
</dbReference>
<dbReference type="InterPro" id="IPR005174">
    <property type="entry name" value="KIB1-4_b-propeller"/>
</dbReference>
<proteinExistence type="predicted"/>
<dbReference type="PANTHER" id="PTHR33127:SF5">
    <property type="entry name" value="TRANSMEMBRANE PROTEIN"/>
    <property type="match status" value="1"/>
</dbReference>
<evidence type="ECO:0000313" key="2">
    <source>
        <dbReference type="EMBL" id="CAL1388428.1"/>
    </source>
</evidence>
<gene>
    <name evidence="2" type="ORF">LTRI10_LOCUS29357</name>
</gene>
<sequence length="742" mass="84418">MSEEEARPSLPRSTGDDAPWLVFSQGQSQIFCSTSNPKHVHRCRVPELVDNLIIGYSQYGWLILRREIDDTTTEFSLLNPITLETIRLPRLINSTGRFERGEHTLPPTDPCCRVVIADNETPQLAHCKPGGGADDTWTVQTFSEEFGAFCGLVLCRGSLYAVTGNSQLVEITMDNNNTLVGKILVDQGPLSLPYTVGSQNWNLVESSRELLWVIVCYRKFSDKELEFVLVYELDKSSMSWVQVNTLNGRAIFISPNRCSFSCPCATNGTKPNCIYFFLGGDNYRKFFAFDVERGQSSQFPLLAHSEGQTELTDDDEDDEPIPHVAFLSYGATAHQTTPQCGLFDETTSEKDVEEAEAEAESQCETQMVEEEKQRALILKLPSDILANIAKGLVDYRNFRNCCRILNSAIPLSPPPYPWLFYFKHYKGNLNFLDLMHGHTHEKQFQESLSDAEVVFSKECWLVMGMTKRIPNPDLDSDIPLRLHITFYNPFTKEALSVAEMIPLPFPSIFGVSAPPTSPDCCIFELCEGFEKGVILSLMRLEDQQLHFFLEADEQDFQPSYHNTPISVDDKFYFLDRERRLGVFSSGHGDEGEFKWTWDVYDWQLMNNVGEPIEDPCDEHGFELEYLVECGGEILAILVSDFGKLVQVYRFNQEHKGWLKVENLGSHALFVSRTACFSTVEKITGMGNKIYFPKVSAKQQNMVFYSLDTRRYHTFHDFEDAMEDFQSSCEIHLSGWIEPAYAP</sequence>
<dbReference type="PANTHER" id="PTHR33127">
    <property type="entry name" value="TRANSMEMBRANE PROTEIN"/>
    <property type="match status" value="1"/>
</dbReference>
<organism evidence="2 3">
    <name type="scientific">Linum trigynum</name>
    <dbReference type="NCBI Taxonomy" id="586398"/>
    <lineage>
        <taxon>Eukaryota</taxon>
        <taxon>Viridiplantae</taxon>
        <taxon>Streptophyta</taxon>
        <taxon>Embryophyta</taxon>
        <taxon>Tracheophyta</taxon>
        <taxon>Spermatophyta</taxon>
        <taxon>Magnoliopsida</taxon>
        <taxon>eudicotyledons</taxon>
        <taxon>Gunneridae</taxon>
        <taxon>Pentapetalae</taxon>
        <taxon>rosids</taxon>
        <taxon>fabids</taxon>
        <taxon>Malpighiales</taxon>
        <taxon>Linaceae</taxon>
        <taxon>Linum</taxon>
    </lineage>
</organism>
<feature type="domain" description="KIB1-4 beta-propeller" evidence="1">
    <location>
        <begin position="433"/>
        <end position="704"/>
    </location>
</feature>
<dbReference type="AlphaFoldDB" id="A0AAV2ER16"/>
<keyword evidence="3" id="KW-1185">Reference proteome</keyword>
<evidence type="ECO:0000259" key="1">
    <source>
        <dbReference type="Pfam" id="PF03478"/>
    </source>
</evidence>
<feature type="domain" description="KIB1-4 beta-propeller" evidence="1">
    <location>
        <begin position="38"/>
        <end position="287"/>
    </location>
</feature>
<dbReference type="Pfam" id="PF03478">
    <property type="entry name" value="Beta-prop_KIB1-4"/>
    <property type="match status" value="2"/>
</dbReference>
<evidence type="ECO:0000313" key="3">
    <source>
        <dbReference type="Proteomes" id="UP001497516"/>
    </source>
</evidence>
<reference evidence="2 3" key="1">
    <citation type="submission" date="2024-04" db="EMBL/GenBank/DDBJ databases">
        <authorList>
            <person name="Fracassetti M."/>
        </authorList>
    </citation>
    <scope>NUCLEOTIDE SEQUENCE [LARGE SCALE GENOMIC DNA]</scope>
</reference>
<name>A0AAV2ER16_9ROSI</name>
<dbReference type="EMBL" id="OZ034818">
    <property type="protein sequence ID" value="CAL1388428.1"/>
    <property type="molecule type" value="Genomic_DNA"/>
</dbReference>
<protein>
    <recommendedName>
        <fullName evidence="1">KIB1-4 beta-propeller domain-containing protein</fullName>
    </recommendedName>
</protein>
<accession>A0AAV2ER16</accession>